<protein>
    <submittedName>
        <fullName evidence="1">Uncharacterized protein</fullName>
    </submittedName>
</protein>
<reference evidence="1 2" key="1">
    <citation type="submission" date="2022-10" db="EMBL/GenBank/DDBJ databases">
        <title>Comparative genomics and taxonomic characterization of three novel marine species of genus Reichenbachiella exhibiting antioxidant and polysaccharide degradation activities.</title>
        <authorList>
            <person name="Muhammad N."/>
            <person name="Lee Y.-J."/>
            <person name="Ko J."/>
            <person name="Kim S.-G."/>
        </authorList>
    </citation>
    <scope>NUCLEOTIDE SEQUENCE [LARGE SCALE GENOMIC DNA]</scope>
    <source>
        <strain evidence="1 2">ABR2-5</strain>
    </source>
</reference>
<comment type="caution">
    <text evidence="1">The sequence shown here is derived from an EMBL/GenBank/DDBJ whole genome shotgun (WGS) entry which is preliminary data.</text>
</comment>
<dbReference type="EMBL" id="JAOYOD010000001">
    <property type="protein sequence ID" value="MCV9386547.1"/>
    <property type="molecule type" value="Genomic_DNA"/>
</dbReference>
<accession>A0ABT3CS88</accession>
<dbReference type="Proteomes" id="UP001300692">
    <property type="component" value="Unassembled WGS sequence"/>
</dbReference>
<proteinExistence type="predicted"/>
<evidence type="ECO:0000313" key="2">
    <source>
        <dbReference type="Proteomes" id="UP001300692"/>
    </source>
</evidence>
<dbReference type="RefSeq" id="WP_264137356.1">
    <property type="nucleotide sequence ID" value="NZ_JAOYOD010000001.1"/>
</dbReference>
<name>A0ABT3CS88_9BACT</name>
<sequence length="172" mass="19436">MSDYPSFLKYLIDEQLYMIDDQQEVATLEKQVVVEHDPEPVRDEPQAEAQIQEPATEYKTSIIDSTLVLFENSQSADMVAGEKAYLEKILGAVKLKWEDVVKQNVLVNPIDDKPNHARVIAFTANHGFGVLPPYQVSEQSGQQVLMAHDLATISGSVEYRKQLWAALQKMFL</sequence>
<evidence type="ECO:0000313" key="1">
    <source>
        <dbReference type="EMBL" id="MCV9386547.1"/>
    </source>
</evidence>
<gene>
    <name evidence="1" type="ORF">N7U62_07735</name>
</gene>
<keyword evidence="2" id="KW-1185">Reference proteome</keyword>
<organism evidence="1 2">
    <name type="scientific">Reichenbachiella ulvae</name>
    <dbReference type="NCBI Taxonomy" id="2980104"/>
    <lineage>
        <taxon>Bacteria</taxon>
        <taxon>Pseudomonadati</taxon>
        <taxon>Bacteroidota</taxon>
        <taxon>Cytophagia</taxon>
        <taxon>Cytophagales</taxon>
        <taxon>Reichenbachiellaceae</taxon>
        <taxon>Reichenbachiella</taxon>
    </lineage>
</organism>